<accession>A0ACC0PT27</accession>
<dbReference type="EMBL" id="CM046389">
    <property type="protein sequence ID" value="KAI8568209.1"/>
    <property type="molecule type" value="Genomic_DNA"/>
</dbReference>
<keyword evidence="2" id="KW-1185">Reference proteome</keyword>
<evidence type="ECO:0000313" key="2">
    <source>
        <dbReference type="Proteomes" id="UP001062846"/>
    </source>
</evidence>
<organism evidence="1 2">
    <name type="scientific">Rhododendron molle</name>
    <name type="common">Chinese azalea</name>
    <name type="synonym">Azalea mollis</name>
    <dbReference type="NCBI Taxonomy" id="49168"/>
    <lineage>
        <taxon>Eukaryota</taxon>
        <taxon>Viridiplantae</taxon>
        <taxon>Streptophyta</taxon>
        <taxon>Embryophyta</taxon>
        <taxon>Tracheophyta</taxon>
        <taxon>Spermatophyta</taxon>
        <taxon>Magnoliopsida</taxon>
        <taxon>eudicotyledons</taxon>
        <taxon>Gunneridae</taxon>
        <taxon>Pentapetalae</taxon>
        <taxon>asterids</taxon>
        <taxon>Ericales</taxon>
        <taxon>Ericaceae</taxon>
        <taxon>Ericoideae</taxon>
        <taxon>Rhodoreae</taxon>
        <taxon>Rhododendron</taxon>
    </lineage>
</organism>
<reference evidence="1" key="1">
    <citation type="submission" date="2022-02" db="EMBL/GenBank/DDBJ databases">
        <title>Plant Genome Project.</title>
        <authorList>
            <person name="Zhang R.-G."/>
        </authorList>
    </citation>
    <scope>NUCLEOTIDE SEQUENCE</scope>
    <source>
        <strain evidence="1">AT1</strain>
    </source>
</reference>
<gene>
    <name evidence="1" type="ORF">RHMOL_Rhmol02G0180100</name>
</gene>
<sequence>MQDCPLLNEGLVGFLPATDCPMLNEGLVRFLPAAVYALCAGCAPLPLDCKELFPYHSSMDVLVEECIKAHVG</sequence>
<comment type="caution">
    <text evidence="1">The sequence shown here is derived from an EMBL/GenBank/DDBJ whole genome shotgun (WGS) entry which is preliminary data.</text>
</comment>
<dbReference type="Proteomes" id="UP001062846">
    <property type="component" value="Chromosome 2"/>
</dbReference>
<proteinExistence type="predicted"/>
<evidence type="ECO:0000313" key="1">
    <source>
        <dbReference type="EMBL" id="KAI8568209.1"/>
    </source>
</evidence>
<protein>
    <submittedName>
        <fullName evidence="1">Uncharacterized protein</fullName>
    </submittedName>
</protein>
<name>A0ACC0PT27_RHOML</name>